<evidence type="ECO:0000259" key="6">
    <source>
        <dbReference type="PROSITE" id="PS50145"/>
    </source>
</evidence>
<feature type="domain" description="TRAF-type" evidence="6">
    <location>
        <begin position="103"/>
        <end position="155"/>
    </location>
</feature>
<evidence type="ECO:0000313" key="7">
    <source>
        <dbReference type="EMBL" id="KAF8441624.1"/>
    </source>
</evidence>
<feature type="domain" description="TRAF-type" evidence="6">
    <location>
        <begin position="157"/>
        <end position="202"/>
    </location>
</feature>
<keyword evidence="1 4" id="KW-0479">Metal-binding</keyword>
<protein>
    <submittedName>
        <fullName evidence="7">Uncharacterized protein</fullName>
    </submittedName>
</protein>
<evidence type="ECO:0000256" key="3">
    <source>
        <dbReference type="ARBA" id="ARBA00022833"/>
    </source>
</evidence>
<proteinExistence type="predicted"/>
<dbReference type="InterPro" id="IPR013083">
    <property type="entry name" value="Znf_RING/FYVE/PHD"/>
</dbReference>
<dbReference type="PANTHER" id="PTHR10131:SF94">
    <property type="entry name" value="TNF RECEPTOR-ASSOCIATED FACTOR 4"/>
    <property type="match status" value="1"/>
</dbReference>
<organism evidence="7 8">
    <name type="scientific">Boletus edulis BED1</name>
    <dbReference type="NCBI Taxonomy" id="1328754"/>
    <lineage>
        <taxon>Eukaryota</taxon>
        <taxon>Fungi</taxon>
        <taxon>Dikarya</taxon>
        <taxon>Basidiomycota</taxon>
        <taxon>Agaricomycotina</taxon>
        <taxon>Agaricomycetes</taxon>
        <taxon>Agaricomycetidae</taxon>
        <taxon>Boletales</taxon>
        <taxon>Boletineae</taxon>
        <taxon>Boletaceae</taxon>
        <taxon>Boletoideae</taxon>
        <taxon>Boletus</taxon>
    </lineage>
</organism>
<comment type="caution">
    <text evidence="7">The sequence shown here is derived from an EMBL/GenBank/DDBJ whole genome shotgun (WGS) entry which is preliminary data.</text>
</comment>
<dbReference type="InterPro" id="IPR001841">
    <property type="entry name" value="Znf_RING"/>
</dbReference>
<dbReference type="SUPFAM" id="SSF49599">
    <property type="entry name" value="TRAF domain-like"/>
    <property type="match status" value="2"/>
</dbReference>
<dbReference type="Proteomes" id="UP001194468">
    <property type="component" value="Unassembled WGS sequence"/>
</dbReference>
<dbReference type="EMBL" id="WHUW01000010">
    <property type="protein sequence ID" value="KAF8441624.1"/>
    <property type="molecule type" value="Genomic_DNA"/>
</dbReference>
<dbReference type="Pfam" id="PF13923">
    <property type="entry name" value="zf-C3HC4_2"/>
    <property type="match status" value="1"/>
</dbReference>
<keyword evidence="3 4" id="KW-0862">Zinc</keyword>
<dbReference type="Gene3D" id="3.30.40.10">
    <property type="entry name" value="Zinc/RING finger domain, C3HC4 (zinc finger)"/>
    <property type="match status" value="3"/>
</dbReference>
<dbReference type="GO" id="GO:0008270">
    <property type="term" value="F:zinc ion binding"/>
    <property type="evidence" value="ECO:0007669"/>
    <property type="project" value="UniProtKB-KW"/>
</dbReference>
<dbReference type="Pfam" id="PF02176">
    <property type="entry name" value="zf-TRAF"/>
    <property type="match status" value="1"/>
</dbReference>
<reference evidence="7" key="2">
    <citation type="journal article" date="2020" name="Nat. Commun.">
        <title>Large-scale genome sequencing of mycorrhizal fungi provides insights into the early evolution of symbiotic traits.</title>
        <authorList>
            <person name="Miyauchi S."/>
            <person name="Kiss E."/>
            <person name="Kuo A."/>
            <person name="Drula E."/>
            <person name="Kohler A."/>
            <person name="Sanchez-Garcia M."/>
            <person name="Morin E."/>
            <person name="Andreopoulos B."/>
            <person name="Barry K.W."/>
            <person name="Bonito G."/>
            <person name="Buee M."/>
            <person name="Carver A."/>
            <person name="Chen C."/>
            <person name="Cichocki N."/>
            <person name="Clum A."/>
            <person name="Culley D."/>
            <person name="Crous P.W."/>
            <person name="Fauchery L."/>
            <person name="Girlanda M."/>
            <person name="Hayes R.D."/>
            <person name="Keri Z."/>
            <person name="LaButti K."/>
            <person name="Lipzen A."/>
            <person name="Lombard V."/>
            <person name="Magnuson J."/>
            <person name="Maillard F."/>
            <person name="Murat C."/>
            <person name="Nolan M."/>
            <person name="Ohm R.A."/>
            <person name="Pangilinan J."/>
            <person name="Pereira M.F."/>
            <person name="Perotto S."/>
            <person name="Peter M."/>
            <person name="Pfister S."/>
            <person name="Riley R."/>
            <person name="Sitrit Y."/>
            <person name="Stielow J.B."/>
            <person name="Szollosi G."/>
            <person name="Zifcakova L."/>
            <person name="Stursova M."/>
            <person name="Spatafora J.W."/>
            <person name="Tedersoo L."/>
            <person name="Vaario L.M."/>
            <person name="Yamada A."/>
            <person name="Yan M."/>
            <person name="Wang P."/>
            <person name="Xu J."/>
            <person name="Bruns T."/>
            <person name="Baldrian P."/>
            <person name="Vilgalys R."/>
            <person name="Dunand C."/>
            <person name="Henrissat B."/>
            <person name="Grigoriev I.V."/>
            <person name="Hibbett D."/>
            <person name="Nagy L.G."/>
            <person name="Martin F.M."/>
        </authorList>
    </citation>
    <scope>NUCLEOTIDE SEQUENCE</scope>
    <source>
        <strain evidence="7">BED1</strain>
    </source>
</reference>
<feature type="zinc finger region" description="TRAF-type" evidence="4">
    <location>
        <begin position="103"/>
        <end position="155"/>
    </location>
</feature>
<keyword evidence="2 4" id="KW-0863">Zinc-finger</keyword>
<evidence type="ECO:0000256" key="1">
    <source>
        <dbReference type="ARBA" id="ARBA00022723"/>
    </source>
</evidence>
<dbReference type="PROSITE" id="PS00518">
    <property type="entry name" value="ZF_RING_1"/>
    <property type="match status" value="1"/>
</dbReference>
<feature type="zinc finger region" description="TRAF-type" evidence="4">
    <location>
        <begin position="157"/>
        <end position="202"/>
    </location>
</feature>
<evidence type="ECO:0000313" key="8">
    <source>
        <dbReference type="Proteomes" id="UP001194468"/>
    </source>
</evidence>
<name>A0AAD4BW12_BOLED</name>
<reference evidence="7" key="1">
    <citation type="submission" date="2019-10" db="EMBL/GenBank/DDBJ databases">
        <authorList>
            <consortium name="DOE Joint Genome Institute"/>
            <person name="Kuo A."/>
            <person name="Miyauchi S."/>
            <person name="Kiss E."/>
            <person name="Drula E."/>
            <person name="Kohler A."/>
            <person name="Sanchez-Garcia M."/>
            <person name="Andreopoulos B."/>
            <person name="Barry K.W."/>
            <person name="Bonito G."/>
            <person name="Buee M."/>
            <person name="Carver A."/>
            <person name="Chen C."/>
            <person name="Cichocki N."/>
            <person name="Clum A."/>
            <person name="Culley D."/>
            <person name="Crous P.W."/>
            <person name="Fauchery L."/>
            <person name="Girlanda M."/>
            <person name="Hayes R."/>
            <person name="Keri Z."/>
            <person name="LaButti K."/>
            <person name="Lipzen A."/>
            <person name="Lombard V."/>
            <person name="Magnuson J."/>
            <person name="Maillard F."/>
            <person name="Morin E."/>
            <person name="Murat C."/>
            <person name="Nolan M."/>
            <person name="Ohm R."/>
            <person name="Pangilinan J."/>
            <person name="Pereira M."/>
            <person name="Perotto S."/>
            <person name="Peter M."/>
            <person name="Riley R."/>
            <person name="Sitrit Y."/>
            <person name="Stielow B."/>
            <person name="Szollosi G."/>
            <person name="Zifcakova L."/>
            <person name="Stursova M."/>
            <person name="Spatafora J.W."/>
            <person name="Tedersoo L."/>
            <person name="Vaario L.-M."/>
            <person name="Yamada A."/>
            <person name="Yan M."/>
            <person name="Wang P."/>
            <person name="Xu J."/>
            <person name="Bruns T."/>
            <person name="Baldrian P."/>
            <person name="Vilgalys R."/>
            <person name="Henrissat B."/>
            <person name="Grigoriev I.V."/>
            <person name="Hibbett D."/>
            <person name="Nagy L.G."/>
            <person name="Martin F.M."/>
        </authorList>
    </citation>
    <scope>NUCLEOTIDE SEQUENCE</scope>
    <source>
        <strain evidence="7">BED1</strain>
    </source>
</reference>
<keyword evidence="8" id="KW-1185">Reference proteome</keyword>
<sequence>MMAMTSLNYVEPPNSNLICCICHAPFTNPTTTRSCMHTFCRDCVVEAVRHSPHCPIDRSPLAMEDLAPANPIVKHLVDELIVECPLRTAGCPRTCQRQLLEGHMKDACQYVTVPCSEDGCCQMLLRKDRGKHADVCIHRTTECDGCGASVKYSDLTVHYSECSSKTATCSFCAAEILRSKLQDHVATCPEVVVPCPHAGNGCSWAGPRHELSEFHIPSCAYESLKGFFAIYGSRVSSHSAENTALKQRVQALEGIVHFMQREMQSFKTILGPWYHSEVQRTSRTGVPHVHVPEDSSLQGFVGPSLARTAAQRPPAPTPPDLFDIIDADQDTATPFFLPPEALFDSRIHTHSRTAGGLLDIQSHPGQRSLPLTPVAPLNLNTTLEGSLVGLRDSITGVAASVDSLTRRNDIALTNENMRINEELGSLKYAVHGIRLQLHRLMMDRNAQVTGRLGETGSATTGPVPIPVPAPPAQPVLHPPIMTPPPFIPAPGTKL</sequence>
<dbReference type="PANTHER" id="PTHR10131">
    <property type="entry name" value="TNF RECEPTOR ASSOCIATED FACTOR"/>
    <property type="match status" value="1"/>
</dbReference>
<accession>A0AAD4BW12</accession>
<dbReference type="PROSITE" id="PS50089">
    <property type="entry name" value="ZF_RING_2"/>
    <property type="match status" value="1"/>
</dbReference>
<evidence type="ECO:0000259" key="5">
    <source>
        <dbReference type="PROSITE" id="PS50089"/>
    </source>
</evidence>
<dbReference type="SMART" id="SM00184">
    <property type="entry name" value="RING"/>
    <property type="match status" value="1"/>
</dbReference>
<feature type="domain" description="RING-type" evidence="5">
    <location>
        <begin position="19"/>
        <end position="58"/>
    </location>
</feature>
<dbReference type="InterPro" id="IPR001293">
    <property type="entry name" value="Znf_TRAF"/>
</dbReference>
<gene>
    <name evidence="7" type="ORF">L210DRAFT_3537728</name>
</gene>
<evidence type="ECO:0000256" key="2">
    <source>
        <dbReference type="ARBA" id="ARBA00022771"/>
    </source>
</evidence>
<evidence type="ECO:0000256" key="4">
    <source>
        <dbReference type="PROSITE-ProRule" id="PRU00207"/>
    </source>
</evidence>
<dbReference type="PROSITE" id="PS50145">
    <property type="entry name" value="ZF_TRAF"/>
    <property type="match status" value="2"/>
</dbReference>
<dbReference type="AlphaFoldDB" id="A0AAD4BW12"/>
<dbReference type="InterPro" id="IPR017907">
    <property type="entry name" value="Znf_RING_CS"/>
</dbReference>
<dbReference type="SUPFAM" id="SSF57850">
    <property type="entry name" value="RING/U-box"/>
    <property type="match status" value="1"/>
</dbReference>